<proteinExistence type="predicted"/>
<dbReference type="EMBL" id="BRXS01000003">
    <property type="protein sequence ID" value="GLC25409.1"/>
    <property type="molecule type" value="Genomic_DNA"/>
</dbReference>
<evidence type="ECO:0000256" key="1">
    <source>
        <dbReference type="SAM" id="MobiDB-lite"/>
    </source>
</evidence>
<dbReference type="Proteomes" id="UP001161325">
    <property type="component" value="Unassembled WGS sequence"/>
</dbReference>
<dbReference type="RefSeq" id="WP_284349864.1">
    <property type="nucleotide sequence ID" value="NZ_BRXS01000003.1"/>
</dbReference>
<evidence type="ECO:0000259" key="4">
    <source>
        <dbReference type="Pfam" id="PF19313"/>
    </source>
</evidence>
<evidence type="ECO:0008006" key="7">
    <source>
        <dbReference type="Google" id="ProtNLM"/>
    </source>
</evidence>
<evidence type="ECO:0000259" key="3">
    <source>
        <dbReference type="Pfam" id="PF06452"/>
    </source>
</evidence>
<name>A0AA37VEM1_9BACT</name>
<reference evidence="5" key="1">
    <citation type="submission" date="2022-08" db="EMBL/GenBank/DDBJ databases">
        <title>Draft genome sequencing of Roseisolibacter agri AW1220.</title>
        <authorList>
            <person name="Tobiishi Y."/>
            <person name="Tonouchi A."/>
        </authorList>
    </citation>
    <scope>NUCLEOTIDE SEQUENCE</scope>
    <source>
        <strain evidence="5">AW1220</strain>
    </source>
</reference>
<dbReference type="InterPro" id="IPR010502">
    <property type="entry name" value="Carb-bd_dom_fam9"/>
</dbReference>
<dbReference type="GO" id="GO:0016052">
    <property type="term" value="P:carbohydrate catabolic process"/>
    <property type="evidence" value="ECO:0007669"/>
    <property type="project" value="InterPro"/>
</dbReference>
<dbReference type="CDD" id="cd09618">
    <property type="entry name" value="CBM9_like_2"/>
    <property type="match status" value="1"/>
</dbReference>
<feature type="domain" description="Carbohydrate-binding" evidence="3">
    <location>
        <begin position="62"/>
        <end position="226"/>
    </location>
</feature>
<feature type="signal peptide" evidence="2">
    <location>
        <begin position="1"/>
        <end position="20"/>
    </location>
</feature>
<evidence type="ECO:0000313" key="5">
    <source>
        <dbReference type="EMBL" id="GLC25409.1"/>
    </source>
</evidence>
<evidence type="ECO:0000256" key="2">
    <source>
        <dbReference type="SAM" id="SignalP"/>
    </source>
</evidence>
<feature type="domain" description="DUF5916" evidence="4">
    <location>
        <begin position="253"/>
        <end position="867"/>
    </location>
</feature>
<feature type="chain" id="PRO_5041200132" description="Carbohydrate binding family 9 domain-containing protein" evidence="2">
    <location>
        <begin position="21"/>
        <end position="869"/>
    </location>
</feature>
<dbReference type="GO" id="GO:0030246">
    <property type="term" value="F:carbohydrate binding"/>
    <property type="evidence" value="ECO:0007669"/>
    <property type="project" value="InterPro"/>
</dbReference>
<feature type="region of interest" description="Disordered" evidence="1">
    <location>
        <begin position="20"/>
        <end position="44"/>
    </location>
</feature>
<dbReference type="InterPro" id="IPR045670">
    <property type="entry name" value="DUF5916"/>
</dbReference>
<dbReference type="Gene3D" id="2.60.40.1190">
    <property type="match status" value="1"/>
</dbReference>
<dbReference type="AlphaFoldDB" id="A0AA37VEM1"/>
<protein>
    <recommendedName>
        <fullName evidence="7">Carbohydrate binding family 9 domain-containing protein</fullName>
    </recommendedName>
</protein>
<sequence>MSPRRVAALAALLLASAAGAQTNTPTRPVSRELPVPPAADAGESRATARAAIARRAERAPTIDGRDDDAAWRGAQVIDQFLEYEPTPAAVPRFKTEVRVLFDDKYLYVGARMFDPAPDSIISLLSRRDVRTQSEQLKLVIDSYHDRRTAYQFILNPAGVKRDFYVYNDATEDVTWDAVWDGAARVDSAGWVAEFRIPLSQLRFPKGDAHTFGLLIVRDVARTGQRISWPLYRRDVQGYVSQAGEISGFAGFATPRRLEVSPYVVTKNVTQARPGTNAGYTHPQEQAIGADLKYGLTSNLTVDATINPDFGQVEADPAVLNLGAFEQFFEERRPFFLEGAGIFTFRNSCNDIDTGCRGLFYSRRIGRSPQLGGSYGDASSPLNTTILGAAKITGRLPSGLSIGVLDAVTQREVGTRDRTIEPGTNYFAARAQQDLNKGQGDFGAMITAVNRDVDTLTARFLRRNAYTGGLDFRYRFFKRNYELHTSLSGSHVAGTRDAITALQRDGVHRYQRPDDDVTLDPNRTSLVGDAQRVSFSKFGGGRTRFQSVYQRYSPGFEINDLGFQQRADEQLFRNWFAYQIQQPTALFRMAFFNFNAMGSWTTDGLALQRNLNTNWHLQFKNMMWGHFGTNVGGFGGVYDDRDARGGPAVRRSTSWEVWSGVEGDNRKPWTPYLFAGLYGGDEGNTRGYWMEPSVNFRLRSQFSASLGVSYNRASDNSQWYGNYGVSGVDTTHYTFAHLDQRTLSLTTRLNYTASPTLSFQFYGQPYIALGEYSDWRELANPRAEAYADRYRPYGAGRDPGGLDFKQLRTNSVLRWEYRPGSTLFVVWAHGRDAFTTDPNDRLNVRREYQDLLGLHPNNTFLVKLSYWLNP</sequence>
<organism evidence="5 6">
    <name type="scientific">Roseisolibacter agri</name>
    <dbReference type="NCBI Taxonomy" id="2014610"/>
    <lineage>
        <taxon>Bacteria</taxon>
        <taxon>Pseudomonadati</taxon>
        <taxon>Gemmatimonadota</taxon>
        <taxon>Gemmatimonadia</taxon>
        <taxon>Gemmatimonadales</taxon>
        <taxon>Gemmatimonadaceae</taxon>
        <taxon>Roseisolibacter</taxon>
    </lineage>
</organism>
<comment type="caution">
    <text evidence="5">The sequence shown here is derived from an EMBL/GenBank/DDBJ whole genome shotgun (WGS) entry which is preliminary data.</text>
</comment>
<dbReference type="Pfam" id="PF19313">
    <property type="entry name" value="DUF5916"/>
    <property type="match status" value="1"/>
</dbReference>
<gene>
    <name evidence="5" type="ORF">rosag_19220</name>
</gene>
<evidence type="ECO:0000313" key="6">
    <source>
        <dbReference type="Proteomes" id="UP001161325"/>
    </source>
</evidence>
<keyword evidence="2" id="KW-0732">Signal</keyword>
<dbReference type="Pfam" id="PF06452">
    <property type="entry name" value="CBM9_1"/>
    <property type="match status" value="1"/>
</dbReference>
<dbReference type="SUPFAM" id="SSF49344">
    <property type="entry name" value="CBD9-like"/>
    <property type="match status" value="1"/>
</dbReference>
<dbReference type="GO" id="GO:0004553">
    <property type="term" value="F:hydrolase activity, hydrolyzing O-glycosyl compounds"/>
    <property type="evidence" value="ECO:0007669"/>
    <property type="project" value="InterPro"/>
</dbReference>
<keyword evidence="6" id="KW-1185">Reference proteome</keyword>
<accession>A0AA37VEM1</accession>